<dbReference type="AlphaFoldDB" id="A0A433QJH0"/>
<name>A0A433QJH0_9FUNG</name>
<dbReference type="Proteomes" id="UP000274822">
    <property type="component" value="Unassembled WGS sequence"/>
</dbReference>
<accession>A0A433QJH0</accession>
<proteinExistence type="predicted"/>
<protein>
    <submittedName>
        <fullName evidence="1">Uncharacterized protein</fullName>
    </submittedName>
</protein>
<organism evidence="1 2">
    <name type="scientific">Jimgerdemannia flammicorona</name>
    <dbReference type="NCBI Taxonomy" id="994334"/>
    <lineage>
        <taxon>Eukaryota</taxon>
        <taxon>Fungi</taxon>
        <taxon>Fungi incertae sedis</taxon>
        <taxon>Mucoromycota</taxon>
        <taxon>Mucoromycotina</taxon>
        <taxon>Endogonomycetes</taxon>
        <taxon>Endogonales</taxon>
        <taxon>Endogonaceae</taxon>
        <taxon>Jimgerdemannia</taxon>
    </lineage>
</organism>
<dbReference type="EMBL" id="RBNJ01004484">
    <property type="protein sequence ID" value="RUS29927.1"/>
    <property type="molecule type" value="Genomic_DNA"/>
</dbReference>
<sequence length="29" mass="3249">MMRPALLLSIRAWLGTKLMARASVSSLKF</sequence>
<gene>
    <name evidence="1" type="ORF">BC938DRAFT_480060</name>
</gene>
<keyword evidence="2" id="KW-1185">Reference proteome</keyword>
<reference evidence="1 2" key="1">
    <citation type="journal article" date="2018" name="New Phytol.">
        <title>Phylogenomics of Endogonaceae and evolution of mycorrhizas within Mucoromycota.</title>
        <authorList>
            <person name="Chang Y."/>
            <person name="Desiro A."/>
            <person name="Na H."/>
            <person name="Sandor L."/>
            <person name="Lipzen A."/>
            <person name="Clum A."/>
            <person name="Barry K."/>
            <person name="Grigoriev I.V."/>
            <person name="Martin F.M."/>
            <person name="Stajich J.E."/>
            <person name="Smith M.E."/>
            <person name="Bonito G."/>
            <person name="Spatafora J.W."/>
        </authorList>
    </citation>
    <scope>NUCLEOTIDE SEQUENCE [LARGE SCALE GENOMIC DNA]</scope>
    <source>
        <strain evidence="1 2">AD002</strain>
    </source>
</reference>
<evidence type="ECO:0000313" key="2">
    <source>
        <dbReference type="Proteomes" id="UP000274822"/>
    </source>
</evidence>
<evidence type="ECO:0000313" key="1">
    <source>
        <dbReference type="EMBL" id="RUS29927.1"/>
    </source>
</evidence>
<comment type="caution">
    <text evidence="1">The sequence shown here is derived from an EMBL/GenBank/DDBJ whole genome shotgun (WGS) entry which is preliminary data.</text>
</comment>